<reference evidence="2" key="1">
    <citation type="submission" date="2021-02" db="EMBL/GenBank/DDBJ databases">
        <authorList>
            <person name="Dougan E. K."/>
            <person name="Rhodes N."/>
            <person name="Thang M."/>
            <person name="Chan C."/>
        </authorList>
    </citation>
    <scope>NUCLEOTIDE SEQUENCE</scope>
</reference>
<evidence type="ECO:0000256" key="1">
    <source>
        <dbReference type="SAM" id="SignalP"/>
    </source>
</evidence>
<dbReference type="Gene3D" id="3.40.50.150">
    <property type="entry name" value="Vaccinia Virus protein VP39"/>
    <property type="match status" value="1"/>
</dbReference>
<organism evidence="2 3">
    <name type="scientific">Polarella glacialis</name>
    <name type="common">Dinoflagellate</name>
    <dbReference type="NCBI Taxonomy" id="89957"/>
    <lineage>
        <taxon>Eukaryota</taxon>
        <taxon>Sar</taxon>
        <taxon>Alveolata</taxon>
        <taxon>Dinophyceae</taxon>
        <taxon>Suessiales</taxon>
        <taxon>Suessiaceae</taxon>
        <taxon>Polarella</taxon>
    </lineage>
</organism>
<keyword evidence="3" id="KW-1185">Reference proteome</keyword>
<dbReference type="OrthoDB" id="186626at2759"/>
<feature type="chain" id="PRO_5032451217" evidence="1">
    <location>
        <begin position="23"/>
        <end position="490"/>
    </location>
</feature>
<gene>
    <name evidence="2" type="ORF">PGLA1383_LOCUS53121</name>
</gene>
<evidence type="ECO:0000313" key="3">
    <source>
        <dbReference type="Proteomes" id="UP000654075"/>
    </source>
</evidence>
<keyword evidence="1" id="KW-0732">Signal</keyword>
<evidence type="ECO:0000313" key="2">
    <source>
        <dbReference type="EMBL" id="CAE8637807.1"/>
    </source>
</evidence>
<dbReference type="SUPFAM" id="SSF53335">
    <property type="entry name" value="S-adenosyl-L-methionine-dependent methyltransferases"/>
    <property type="match status" value="1"/>
</dbReference>
<dbReference type="AlphaFoldDB" id="A0A813HIL8"/>
<dbReference type="EMBL" id="CAJNNV010031773">
    <property type="protein sequence ID" value="CAE8637807.1"/>
    <property type="molecule type" value="Genomic_DNA"/>
</dbReference>
<dbReference type="Pfam" id="PF13578">
    <property type="entry name" value="Methyltransf_24"/>
    <property type="match status" value="1"/>
</dbReference>
<protein>
    <submittedName>
        <fullName evidence="2">Uncharacterized protein</fullName>
    </submittedName>
</protein>
<accession>A0A813HIL8</accession>
<dbReference type="Proteomes" id="UP000654075">
    <property type="component" value="Unassembled WGS sequence"/>
</dbReference>
<feature type="signal peptide" evidence="1">
    <location>
        <begin position="1"/>
        <end position="22"/>
    </location>
</feature>
<dbReference type="PANTHER" id="PTHR37909:SF1">
    <property type="entry name" value="S-ADENOSYL-L-METHIONINE-DEPENDENT METHYLTRANSFERASES SUPERFAMILY PROTEIN"/>
    <property type="match status" value="1"/>
</dbReference>
<dbReference type="InterPro" id="IPR029063">
    <property type="entry name" value="SAM-dependent_MTases_sf"/>
</dbReference>
<sequence>MRVAHASSVLLVALLAVPLVAADERCVLPFAMRESLRIYEQTDIATGLKMLVSGCFSSLHDLWEEGCESLFRLPEVANVRRTSESPSGWQNVIVSWAEGQGRELKGWAAKKPQCVAKELQLRLSPKFLDDCAEHLAVLAARQAGGIGAASAWIYRFQSAWSMILYYATLLQLASLSGFDITTELAFDLHGHRPLEHGISGKDSWAAVANSLPIFRLPRARPLHHQALAAEAVVDEIRRYVAPGRRLALAEVGVFRANLSAHVWRRVARARGSFELHLVDHWGDAGLAASSAALGTGSDMGGASDTSLLKSVGRRFSEEAGSCVELPYGQPGGASLTRNALEGRGDVFFHRTSSVGAASSFADGALDVVYIDADHKWWSVVSDIAAWWPKVRPGGTMMGHDFHLNALMEREDQPGGDTNDVPMAVIAFFRFPLEVVLHSGFVWSVRKPLDADVRSVGSGISGGEVIDFDRLCEILRRKMAPHREFEVCESA</sequence>
<proteinExistence type="predicted"/>
<dbReference type="PANTHER" id="PTHR37909">
    <property type="entry name" value="S-ADENOSYL-L-METHIONINE-DEPENDENT METHYLTRANSFERASES SUPERFAMILY PROTEIN"/>
    <property type="match status" value="1"/>
</dbReference>
<comment type="caution">
    <text evidence="2">The sequence shown here is derived from an EMBL/GenBank/DDBJ whole genome shotgun (WGS) entry which is preliminary data.</text>
</comment>
<name>A0A813HIL8_POLGL</name>